<reference evidence="3 4" key="1">
    <citation type="journal article" date="2019" name="Nat. Plants">
        <title>Genome sequencing of Musa balbisiana reveals subgenome evolution and function divergence in polyploid bananas.</title>
        <authorList>
            <person name="Yao X."/>
        </authorList>
    </citation>
    <scope>NUCLEOTIDE SEQUENCE [LARGE SCALE GENOMIC DNA]</scope>
    <source>
        <strain evidence="4">cv. DH-PKW</strain>
        <tissue evidence="3">Leaves</tissue>
    </source>
</reference>
<dbReference type="PANTHER" id="PTHR47125:SF2">
    <property type="entry name" value="ADENINE NUCLEOTIDE ALPHA HYDROLASES-LIKE SUPERFAMILY PROTEIN"/>
    <property type="match status" value="1"/>
</dbReference>
<dbReference type="Proteomes" id="UP000317650">
    <property type="component" value="Chromosome 8"/>
</dbReference>
<feature type="region of interest" description="Disordered" evidence="1">
    <location>
        <begin position="15"/>
        <end position="96"/>
    </location>
</feature>
<dbReference type="PANTHER" id="PTHR47125">
    <property type="entry name" value="ADENINE NUCLEOTIDE ALPHA HYDROLASES-LIKE SUPERFAMILY PROTEIN"/>
    <property type="match status" value="1"/>
</dbReference>
<dbReference type="Gene3D" id="3.40.50.620">
    <property type="entry name" value="HUPs"/>
    <property type="match status" value="1"/>
</dbReference>
<dbReference type="CDD" id="cd00293">
    <property type="entry name" value="USP-like"/>
    <property type="match status" value="1"/>
</dbReference>
<comment type="caution">
    <text evidence="3">The sequence shown here is derived from an EMBL/GenBank/DDBJ whole genome shotgun (WGS) entry which is preliminary data.</text>
</comment>
<dbReference type="InterPro" id="IPR014729">
    <property type="entry name" value="Rossmann-like_a/b/a_fold"/>
</dbReference>
<accession>A0A4S8K822</accession>
<evidence type="ECO:0000313" key="4">
    <source>
        <dbReference type="Proteomes" id="UP000317650"/>
    </source>
</evidence>
<sequence>MRPITRLILLSREPRSSLKCKPPPNQLSCDTSCTTEEEKERMGSNGGHGESFFRLPSVGGGGGEGWHSYRHSRSTEGGSRRWRRKSPRDREEATGWWGESGGGGMVSKKRVMVVIDSSARAKHAMMWALTHVANKGDLLTLLYVVPPDHHHLHLRGGGEDDATNLANSLATLCKACKPEVEVEALIIQGAKLATVLSQVKKLEASVLVLSQCKPSPFCCMLRSSSEELVEQCISKADCLTLAVRKQSRGVGGYLISTRWQKNFWLLA</sequence>
<keyword evidence="4" id="KW-1185">Reference proteome</keyword>
<dbReference type="Pfam" id="PF00582">
    <property type="entry name" value="Usp"/>
    <property type="match status" value="1"/>
</dbReference>
<protein>
    <recommendedName>
        <fullName evidence="2">UspA domain-containing protein</fullName>
    </recommendedName>
</protein>
<name>A0A4S8K822_MUSBA</name>
<dbReference type="InterPro" id="IPR006016">
    <property type="entry name" value="UspA"/>
</dbReference>
<organism evidence="3 4">
    <name type="scientific">Musa balbisiana</name>
    <name type="common">Banana</name>
    <dbReference type="NCBI Taxonomy" id="52838"/>
    <lineage>
        <taxon>Eukaryota</taxon>
        <taxon>Viridiplantae</taxon>
        <taxon>Streptophyta</taxon>
        <taxon>Embryophyta</taxon>
        <taxon>Tracheophyta</taxon>
        <taxon>Spermatophyta</taxon>
        <taxon>Magnoliopsida</taxon>
        <taxon>Liliopsida</taxon>
        <taxon>Zingiberales</taxon>
        <taxon>Musaceae</taxon>
        <taxon>Musa</taxon>
    </lineage>
</organism>
<dbReference type="AlphaFoldDB" id="A0A4S8K822"/>
<evidence type="ECO:0000259" key="2">
    <source>
        <dbReference type="Pfam" id="PF00582"/>
    </source>
</evidence>
<feature type="domain" description="UspA" evidence="2">
    <location>
        <begin position="109"/>
        <end position="243"/>
    </location>
</feature>
<dbReference type="EMBL" id="PYDT01000002">
    <property type="protein sequence ID" value="THU71114.1"/>
    <property type="molecule type" value="Genomic_DNA"/>
</dbReference>
<dbReference type="SUPFAM" id="SSF52402">
    <property type="entry name" value="Adenine nucleotide alpha hydrolases-like"/>
    <property type="match status" value="1"/>
</dbReference>
<evidence type="ECO:0000256" key="1">
    <source>
        <dbReference type="SAM" id="MobiDB-lite"/>
    </source>
</evidence>
<evidence type="ECO:0000313" key="3">
    <source>
        <dbReference type="EMBL" id="THU71114.1"/>
    </source>
</evidence>
<proteinExistence type="predicted"/>
<gene>
    <name evidence="3" type="ORF">C4D60_Mb08t32130</name>
</gene>